<dbReference type="InterPro" id="IPR025875">
    <property type="entry name" value="Leu-rich_rpt_4"/>
</dbReference>
<dbReference type="PANTHER" id="PTHR46652">
    <property type="entry name" value="LEUCINE-RICH REPEAT AND IQ DOMAIN-CONTAINING PROTEIN 1-RELATED"/>
    <property type="match status" value="1"/>
</dbReference>
<dbReference type="OrthoDB" id="1148122at2"/>
<name>B3EDA7_CHLL2</name>
<dbReference type="Gene3D" id="3.40.50.300">
    <property type="entry name" value="P-loop containing nucleotide triphosphate hydrolases"/>
    <property type="match status" value="1"/>
</dbReference>
<protein>
    <submittedName>
        <fullName evidence="4">Miro domain protein</fullName>
    </submittedName>
</protein>
<dbReference type="Gene3D" id="3.80.10.10">
    <property type="entry name" value="Ribonuclease Inhibitor"/>
    <property type="match status" value="1"/>
</dbReference>
<dbReference type="InterPro" id="IPR027417">
    <property type="entry name" value="P-loop_NTPase"/>
</dbReference>
<dbReference type="SUPFAM" id="SSF52540">
    <property type="entry name" value="P-loop containing nucleoside triphosphate hydrolases"/>
    <property type="match status" value="1"/>
</dbReference>
<proteinExistence type="predicted"/>
<evidence type="ECO:0000256" key="1">
    <source>
        <dbReference type="ARBA" id="ARBA00022614"/>
    </source>
</evidence>
<dbReference type="InterPro" id="IPR001611">
    <property type="entry name" value="Leu-rich_rpt"/>
</dbReference>
<keyword evidence="1" id="KW-0433">Leucine-rich repeat</keyword>
<organism evidence="4 5">
    <name type="scientific">Chlorobium limicola (strain DSM 245 / NBRC 103803 / 6330)</name>
    <dbReference type="NCBI Taxonomy" id="290315"/>
    <lineage>
        <taxon>Bacteria</taxon>
        <taxon>Pseudomonadati</taxon>
        <taxon>Chlorobiota</taxon>
        <taxon>Chlorobiia</taxon>
        <taxon>Chlorobiales</taxon>
        <taxon>Chlorobiaceae</taxon>
        <taxon>Chlorobium/Pelodictyon group</taxon>
        <taxon>Chlorobium</taxon>
    </lineage>
</organism>
<evidence type="ECO:0000313" key="4">
    <source>
        <dbReference type="EMBL" id="ACD90532.1"/>
    </source>
</evidence>
<feature type="domain" description="COR" evidence="3">
    <location>
        <begin position="737"/>
        <end position="844"/>
    </location>
</feature>
<dbReference type="eggNOG" id="COG4886">
    <property type="taxonomic scope" value="Bacteria"/>
</dbReference>
<sequence length="998" mass="116618">MEFLKCNLYIVGSRGIGKTFFRRALDEFIHFEKRPPLDKFDGHDWIIRTEYGHVEVEIKEYGNFDFPYIFSESKDSFESKEAKSIILYITGEYERKLEFSIPQEDIEQLKNLSSKATIIVAPTFRPYELEKNINLNPLKKLVPFVEYFLPIHDFHFREYEGMSQIAYVLRQLLINSHTSSLKQAKERIRENFETKNPTLDLGNLGLTSLNDIKELFQNTHLKTLILSNEWGEYHDRSWVRKTSNNKLEPNILFGFPKEINNLKNLETLIAGGNWRDSKRRTRYYFSNWHITDIKPLSSLKRLSILNLSNNEIETLTPLSNLSSLSKLYLNNNTINSFPSIDKFPKLKELYLSNNQLKSINFLSAPTTIQTVDLHSNQITDLTPIKELISKIDIKDSKWESKTISIGRNPLSIPPAEIVAKGMQSVIAYFAQLEAENEIQIKPFKNADIKLIMVGNSNVGKSTFVHWLKNEKVDKTLPTTHWLDLGVWNAKRGSKNYTVRIFDFGGQEYYHDTHHLFFTNRTAYTLMWDGASNRFDELEIKQTQSDGEKKDVKIETFPLEYWLDSIRYHTQKRKLSQIEKSISKILDERDEQIEESLRNKTDWTKSVTASINKVSETLQEKEEENILVLQNKVDSKQLKIFLNEEELSTNYPKIYDFEQISLYKNERLEISKKTLFDIFDSLEILSRQFLGTWNYIKQDIEKQQFSKSFSSDDFLNYCNDIIKNLPELKRKLNAQRKKVLFSSVDSKVFASFLADIGLCLYYPENSELKEKVFLNQNQILNDLNNILLSINKKTGAISELEIASTLGESESSDKVQDVINLMLHFKILFRHPIADKKSFIAPLYLPPNPPKSIKLFQSLFEKPVYRFKYETFIHKSVILDFFHTYGSKALSETSDESSFYFWKNGIVIKDEKSNDIIMVKFDPWNNKSKCASLNIYAVNGTNDKFVKTIVDYIDSINEGINVKKLVPNESHEEFIPLDIIHQSEKEQNPIFHFNKKYYR</sequence>
<dbReference type="AlphaFoldDB" id="B3EDA7"/>
<evidence type="ECO:0000313" key="5">
    <source>
        <dbReference type="Proteomes" id="UP000008841"/>
    </source>
</evidence>
<dbReference type="KEGG" id="cli:Clim_1476"/>
<reference evidence="4 5" key="1">
    <citation type="submission" date="2008-05" db="EMBL/GenBank/DDBJ databases">
        <title>Complete sequence of Chlorobium limicola DSM 245.</title>
        <authorList>
            <consortium name="US DOE Joint Genome Institute"/>
            <person name="Lucas S."/>
            <person name="Copeland A."/>
            <person name="Lapidus A."/>
            <person name="Glavina del Rio T."/>
            <person name="Dalin E."/>
            <person name="Tice H."/>
            <person name="Bruce D."/>
            <person name="Goodwin L."/>
            <person name="Pitluck S."/>
            <person name="Schmutz J."/>
            <person name="Larimer F."/>
            <person name="Land M."/>
            <person name="Hauser L."/>
            <person name="Kyrpides N."/>
            <person name="Ovchinnikova G."/>
            <person name="Zhao F."/>
            <person name="Li T."/>
            <person name="Liu Z."/>
            <person name="Overmann J."/>
            <person name="Bryant D.A."/>
            <person name="Richardson P."/>
        </authorList>
    </citation>
    <scope>NUCLEOTIDE SEQUENCE [LARGE SCALE GENOMIC DNA]</scope>
    <source>
        <strain evidence="5">DSM 245 / NBRC 103803 / 6330</strain>
    </source>
</reference>
<dbReference type="SUPFAM" id="SSF52058">
    <property type="entry name" value="L domain-like"/>
    <property type="match status" value="1"/>
</dbReference>
<dbReference type="EMBL" id="CP001097">
    <property type="protein sequence ID" value="ACD90532.1"/>
    <property type="molecule type" value="Genomic_DNA"/>
</dbReference>
<dbReference type="Pfam" id="PF12799">
    <property type="entry name" value="LRR_4"/>
    <property type="match status" value="1"/>
</dbReference>
<dbReference type="Proteomes" id="UP000008841">
    <property type="component" value="Chromosome"/>
</dbReference>
<dbReference type="Pfam" id="PF16095">
    <property type="entry name" value="COR-A"/>
    <property type="match status" value="1"/>
</dbReference>
<evidence type="ECO:0000259" key="3">
    <source>
        <dbReference type="Pfam" id="PF16095"/>
    </source>
</evidence>
<dbReference type="InterPro" id="IPR032675">
    <property type="entry name" value="LRR_dom_sf"/>
</dbReference>
<dbReference type="RefSeq" id="WP_012466409.1">
    <property type="nucleotide sequence ID" value="NC_010803.1"/>
</dbReference>
<dbReference type="PANTHER" id="PTHR46652:SF3">
    <property type="entry name" value="LEUCINE-RICH REPEAT-CONTAINING PROTEIN 9"/>
    <property type="match status" value="1"/>
</dbReference>
<accession>B3EDA7</accession>
<evidence type="ECO:0000256" key="2">
    <source>
        <dbReference type="ARBA" id="ARBA00022737"/>
    </source>
</evidence>
<dbReference type="eggNOG" id="COG1100">
    <property type="taxonomic scope" value="Bacteria"/>
</dbReference>
<dbReference type="PROSITE" id="PS51450">
    <property type="entry name" value="LRR"/>
    <property type="match status" value="4"/>
</dbReference>
<keyword evidence="2" id="KW-0677">Repeat</keyword>
<gene>
    <name evidence="4" type="ordered locus">Clim_1476</name>
</gene>
<dbReference type="SMART" id="SM00365">
    <property type="entry name" value="LRR_SD22"/>
    <property type="match status" value="3"/>
</dbReference>
<dbReference type="Pfam" id="PF08477">
    <property type="entry name" value="Roc"/>
    <property type="match status" value="1"/>
</dbReference>
<dbReference type="InterPro" id="IPR050836">
    <property type="entry name" value="SDS22/Internalin_LRR"/>
</dbReference>
<dbReference type="STRING" id="290315.Clim_1476"/>
<dbReference type="InterPro" id="IPR032171">
    <property type="entry name" value="COR-A"/>
</dbReference>
<dbReference type="HOGENOM" id="CLU_300105_0_0_10"/>